<evidence type="ECO:0000256" key="1">
    <source>
        <dbReference type="SAM" id="Phobius"/>
    </source>
</evidence>
<keyword evidence="1" id="KW-0812">Transmembrane</keyword>
<keyword evidence="1" id="KW-1133">Transmembrane helix</keyword>
<protein>
    <submittedName>
        <fullName evidence="2">Uncharacterized protein</fullName>
    </submittedName>
</protein>
<keyword evidence="3" id="KW-1185">Reference proteome</keyword>
<dbReference type="EMBL" id="CAJNBJ010000001">
    <property type="protein sequence ID" value="CAE6705925.1"/>
    <property type="molecule type" value="Genomic_DNA"/>
</dbReference>
<evidence type="ECO:0000313" key="3">
    <source>
        <dbReference type="Proteomes" id="UP000675880"/>
    </source>
</evidence>
<name>A0ABM8QMZ4_9BACT</name>
<feature type="transmembrane region" description="Helical" evidence="1">
    <location>
        <begin position="49"/>
        <end position="67"/>
    </location>
</feature>
<organism evidence="2 3">
    <name type="scientific">Nitrospira defluvii</name>
    <dbReference type="NCBI Taxonomy" id="330214"/>
    <lineage>
        <taxon>Bacteria</taxon>
        <taxon>Pseudomonadati</taxon>
        <taxon>Nitrospirota</taxon>
        <taxon>Nitrospiria</taxon>
        <taxon>Nitrospirales</taxon>
        <taxon>Nitrospiraceae</taxon>
        <taxon>Nitrospira</taxon>
    </lineage>
</organism>
<keyword evidence="1" id="KW-0472">Membrane</keyword>
<comment type="caution">
    <text evidence="2">The sequence shown here is derived from an EMBL/GenBank/DDBJ whole genome shotgun (WGS) entry which is preliminary data.</text>
</comment>
<reference evidence="2 3" key="1">
    <citation type="submission" date="2021-02" db="EMBL/GenBank/DDBJ databases">
        <authorList>
            <person name="Han P."/>
        </authorList>
    </citation>
    <scope>NUCLEOTIDE SEQUENCE [LARGE SCALE GENOMIC DNA]</scope>
    <source>
        <strain evidence="2">Candidatus Nitrospira sp. ZN2</strain>
    </source>
</reference>
<accession>A0ABM8QMZ4</accession>
<dbReference type="Proteomes" id="UP000675880">
    <property type="component" value="Unassembled WGS sequence"/>
</dbReference>
<proteinExistence type="predicted"/>
<feature type="transmembrane region" description="Helical" evidence="1">
    <location>
        <begin position="7"/>
        <end position="29"/>
    </location>
</feature>
<sequence length="75" mass="8560">MGALRELLGLFGILALSLLLATYVLERWLGRTWPGFHRPFTLKQLAREWLLYMLLFAGLGTLLERMLTFACSVSC</sequence>
<evidence type="ECO:0000313" key="2">
    <source>
        <dbReference type="EMBL" id="CAE6705925.1"/>
    </source>
</evidence>
<gene>
    <name evidence="2" type="ORF">NSPZN2_10975</name>
</gene>